<sequence>MTPYLSVIVSAYNEEDNLHRGSLELVADYLKHQKFTWELILVNDGSTDTTLAQLNQFAKSHPHSRVINNPHMGKAAGIISGALAAKGELILFTDMDQATPISEFDKFLPLLESGSDIVIGSRSGRPNAPLFRKILAFGNIILRNLILRLPVKDSQCGFKAFNRNAAQKIFTIMNQVHPPKVVSGPAVNPGFDVELLYLGRKLGFKISEVRVSWRHQESRRVSFIKDAIAGLTGLLTVRYRSLTHAYK</sequence>
<dbReference type="GO" id="GO:0006487">
    <property type="term" value="P:protein N-linked glycosylation"/>
    <property type="evidence" value="ECO:0007669"/>
    <property type="project" value="TreeGrafter"/>
</dbReference>
<reference evidence="2 3" key="1">
    <citation type="journal article" date="2016" name="Nat. Commun.">
        <title>Thousands of microbial genomes shed light on interconnected biogeochemical processes in an aquifer system.</title>
        <authorList>
            <person name="Anantharaman K."/>
            <person name="Brown C.T."/>
            <person name="Hug L.A."/>
            <person name="Sharon I."/>
            <person name="Castelle C.J."/>
            <person name="Probst A.J."/>
            <person name="Thomas B.C."/>
            <person name="Singh A."/>
            <person name="Wilkins M.J."/>
            <person name="Karaoz U."/>
            <person name="Brodie E.L."/>
            <person name="Williams K.H."/>
            <person name="Hubbard S.S."/>
            <person name="Banfield J.F."/>
        </authorList>
    </citation>
    <scope>NUCLEOTIDE SEQUENCE [LARGE SCALE GENOMIC DNA]</scope>
</reference>
<accession>A0A1F4ZEZ4</accession>
<dbReference type="PANTHER" id="PTHR10859">
    <property type="entry name" value="GLYCOSYL TRANSFERASE"/>
    <property type="match status" value="1"/>
</dbReference>
<dbReference type="STRING" id="1797259.A2989_01390"/>
<dbReference type="Pfam" id="PF00535">
    <property type="entry name" value="Glycos_transf_2"/>
    <property type="match status" value="1"/>
</dbReference>
<dbReference type="PANTHER" id="PTHR10859:SF91">
    <property type="entry name" value="DOLICHYL-PHOSPHATE BETA-GLUCOSYLTRANSFERASE"/>
    <property type="match status" value="1"/>
</dbReference>
<protein>
    <recommendedName>
        <fullName evidence="1">Glycosyltransferase 2-like domain-containing protein</fullName>
    </recommendedName>
</protein>
<proteinExistence type="predicted"/>
<dbReference type="AlphaFoldDB" id="A0A1F4ZEZ4"/>
<name>A0A1F4ZEZ4_9BACT</name>
<dbReference type="SUPFAM" id="SSF53448">
    <property type="entry name" value="Nucleotide-diphospho-sugar transferases"/>
    <property type="match status" value="1"/>
</dbReference>
<dbReference type="EMBL" id="MEXN01000003">
    <property type="protein sequence ID" value="OGD04034.1"/>
    <property type="molecule type" value="Genomic_DNA"/>
</dbReference>
<dbReference type="Proteomes" id="UP000177080">
    <property type="component" value="Unassembled WGS sequence"/>
</dbReference>
<dbReference type="InterPro" id="IPR029044">
    <property type="entry name" value="Nucleotide-diphossugar_trans"/>
</dbReference>
<organism evidence="2 3">
    <name type="scientific">Candidatus Amesbacteria bacterium RIFCSPLOWO2_01_FULL_48_25</name>
    <dbReference type="NCBI Taxonomy" id="1797259"/>
    <lineage>
        <taxon>Bacteria</taxon>
        <taxon>Candidatus Amesiibacteriota</taxon>
    </lineage>
</organism>
<feature type="domain" description="Glycosyltransferase 2-like" evidence="1">
    <location>
        <begin position="6"/>
        <end position="170"/>
    </location>
</feature>
<gene>
    <name evidence="2" type="ORF">A2989_01390</name>
</gene>
<evidence type="ECO:0000313" key="2">
    <source>
        <dbReference type="EMBL" id="OGD04034.1"/>
    </source>
</evidence>
<evidence type="ECO:0000259" key="1">
    <source>
        <dbReference type="Pfam" id="PF00535"/>
    </source>
</evidence>
<dbReference type="Gene3D" id="3.90.550.10">
    <property type="entry name" value="Spore Coat Polysaccharide Biosynthesis Protein SpsA, Chain A"/>
    <property type="match status" value="1"/>
</dbReference>
<evidence type="ECO:0000313" key="3">
    <source>
        <dbReference type="Proteomes" id="UP000177080"/>
    </source>
</evidence>
<comment type="caution">
    <text evidence="2">The sequence shown here is derived from an EMBL/GenBank/DDBJ whole genome shotgun (WGS) entry which is preliminary data.</text>
</comment>
<dbReference type="InterPro" id="IPR001173">
    <property type="entry name" value="Glyco_trans_2-like"/>
</dbReference>